<keyword evidence="17" id="KW-1185">Reference proteome</keyword>
<evidence type="ECO:0000256" key="11">
    <source>
        <dbReference type="ARBA" id="ARBA00032707"/>
    </source>
</evidence>
<feature type="transmembrane region" description="Helical" evidence="14">
    <location>
        <begin position="90"/>
        <end position="108"/>
    </location>
</feature>
<comment type="function">
    <text evidence="14">Catalyzes the dephosphorylation of undecaprenyl diphosphate (UPP). Confers resistance to bacitracin.</text>
</comment>
<organism evidence="15 17">
    <name type="scientific">Endobacter medicaginis</name>
    <dbReference type="NCBI Taxonomy" id="1181271"/>
    <lineage>
        <taxon>Bacteria</taxon>
        <taxon>Pseudomonadati</taxon>
        <taxon>Pseudomonadota</taxon>
        <taxon>Alphaproteobacteria</taxon>
        <taxon>Acetobacterales</taxon>
        <taxon>Acetobacteraceae</taxon>
        <taxon>Endobacter</taxon>
    </lineage>
</organism>
<proteinExistence type="inferred from homology"/>
<comment type="subcellular location">
    <subcellularLocation>
        <location evidence="1 14">Cell membrane</location>
        <topology evidence="1 14">Multi-pass membrane protein</topology>
    </subcellularLocation>
</comment>
<evidence type="ECO:0000256" key="9">
    <source>
        <dbReference type="ARBA" id="ARBA00023136"/>
    </source>
</evidence>
<keyword evidence="14" id="KW-0133">Cell shape</keyword>
<keyword evidence="7 14" id="KW-0378">Hydrolase</keyword>
<reference evidence="15 17" key="2">
    <citation type="submission" date="2020-08" db="EMBL/GenBank/DDBJ databases">
        <title>Genomic Encyclopedia of Type Strains, Phase III (KMG-III): the genomes of soil and plant-associated and newly described type strains.</title>
        <authorList>
            <person name="Whitman W."/>
        </authorList>
    </citation>
    <scope>NUCLEOTIDE SEQUENCE [LARGE SCALE GENOMIC DNA]</scope>
    <source>
        <strain evidence="15 17">CECT 8088</strain>
    </source>
</reference>
<dbReference type="EMBL" id="JABXXQ010000003">
    <property type="protein sequence ID" value="NVN28832.1"/>
    <property type="molecule type" value="Genomic_DNA"/>
</dbReference>
<dbReference type="GO" id="GO:0009252">
    <property type="term" value="P:peptidoglycan biosynthetic process"/>
    <property type="evidence" value="ECO:0007669"/>
    <property type="project" value="UniProtKB-KW"/>
</dbReference>
<evidence type="ECO:0000256" key="8">
    <source>
        <dbReference type="ARBA" id="ARBA00022989"/>
    </source>
</evidence>
<dbReference type="GO" id="GO:0071555">
    <property type="term" value="P:cell wall organization"/>
    <property type="evidence" value="ECO:0007669"/>
    <property type="project" value="UniProtKB-KW"/>
</dbReference>
<protein>
    <recommendedName>
        <fullName evidence="4 14">Undecaprenyl-diphosphatase</fullName>
        <ecNumber evidence="3 14">3.6.1.27</ecNumber>
    </recommendedName>
    <alternativeName>
        <fullName evidence="12 14">Bacitracin resistance protein</fullName>
    </alternativeName>
    <alternativeName>
        <fullName evidence="11 14">Undecaprenyl pyrophosphate phosphatase</fullName>
    </alternativeName>
</protein>
<evidence type="ECO:0000256" key="12">
    <source>
        <dbReference type="ARBA" id="ARBA00032932"/>
    </source>
</evidence>
<dbReference type="PANTHER" id="PTHR30622">
    <property type="entry name" value="UNDECAPRENYL-DIPHOSPHATASE"/>
    <property type="match status" value="1"/>
</dbReference>
<dbReference type="GO" id="GO:0005886">
    <property type="term" value="C:plasma membrane"/>
    <property type="evidence" value="ECO:0007669"/>
    <property type="project" value="UniProtKB-SubCell"/>
</dbReference>
<feature type="transmembrane region" description="Helical" evidence="14">
    <location>
        <begin position="114"/>
        <end position="134"/>
    </location>
</feature>
<dbReference type="InterPro" id="IPR003824">
    <property type="entry name" value="UppP"/>
</dbReference>
<evidence type="ECO:0000256" key="10">
    <source>
        <dbReference type="ARBA" id="ARBA00023251"/>
    </source>
</evidence>
<reference evidence="16 18" key="1">
    <citation type="submission" date="2020-06" db="EMBL/GenBank/DDBJ databases">
        <title>Description of novel acetic acid bacteria.</title>
        <authorList>
            <person name="Sombolestani A."/>
        </authorList>
    </citation>
    <scope>NUCLEOTIDE SEQUENCE [LARGE SCALE GENOMIC DNA]</scope>
    <source>
        <strain evidence="16 18">LMG 26838</strain>
    </source>
</reference>
<keyword evidence="6 14" id="KW-0812">Transmembrane</keyword>
<dbReference type="EMBL" id="JACHXV010000015">
    <property type="protein sequence ID" value="MBB3174981.1"/>
    <property type="molecule type" value="Genomic_DNA"/>
</dbReference>
<evidence type="ECO:0000313" key="15">
    <source>
        <dbReference type="EMBL" id="MBB3174981.1"/>
    </source>
</evidence>
<dbReference type="GO" id="GO:0008360">
    <property type="term" value="P:regulation of cell shape"/>
    <property type="evidence" value="ECO:0007669"/>
    <property type="project" value="UniProtKB-KW"/>
</dbReference>
<keyword evidence="9 14" id="KW-0472">Membrane</keyword>
<comment type="caution">
    <text evidence="15">The sequence shown here is derived from an EMBL/GenBank/DDBJ whole genome shotgun (WGS) entry which is preliminary data.</text>
</comment>
<keyword evidence="14" id="KW-0961">Cell wall biogenesis/degradation</keyword>
<dbReference type="NCBIfam" id="NF001397">
    <property type="entry name" value="PRK00281.3-4"/>
    <property type="match status" value="1"/>
</dbReference>
<evidence type="ECO:0000313" key="16">
    <source>
        <dbReference type="EMBL" id="NVN28832.1"/>
    </source>
</evidence>
<dbReference type="RefSeq" id="WP_176621588.1">
    <property type="nucleotide sequence ID" value="NZ_JABXXQ010000003.1"/>
</dbReference>
<keyword evidence="14" id="KW-0573">Peptidoglycan synthesis</keyword>
<evidence type="ECO:0000256" key="2">
    <source>
        <dbReference type="ARBA" id="ARBA00010621"/>
    </source>
</evidence>
<sequence>MTYLQAVCLALIQGVTELFPISSLGHAVVVPALLGWSLDQSAAGFLPFLVFLHFATAAALLFFFRRDWVALFSGLLGRHGEAYRAQSRHILLLIVVATIPALIVGAALEAPLRRLFGTPRLAAGFLVLNGLLLLAADRLRRNEARALASVAEMTVFDAVVIGVWQCLAFLPGISRSGATIIGGVRRGLGHETSARFSFLIAQPVILAATAHQLLKLRHLPPGASTQPVGVIIAGGIAAGAAALASTAILMRYFRNHEDWAMAPFGFYCLGFGLLSLAWLSL</sequence>
<dbReference type="EC" id="3.6.1.27" evidence="3 14"/>
<evidence type="ECO:0000256" key="1">
    <source>
        <dbReference type="ARBA" id="ARBA00004651"/>
    </source>
</evidence>
<comment type="similarity">
    <text evidence="2 14">Belongs to the UppP family.</text>
</comment>
<evidence type="ECO:0000256" key="13">
    <source>
        <dbReference type="ARBA" id="ARBA00047594"/>
    </source>
</evidence>
<dbReference type="Proteomes" id="UP000557688">
    <property type="component" value="Unassembled WGS sequence"/>
</dbReference>
<feature type="transmembrane region" description="Helical" evidence="14">
    <location>
        <begin position="228"/>
        <end position="253"/>
    </location>
</feature>
<dbReference type="GO" id="GO:0050380">
    <property type="term" value="F:undecaprenyl-diphosphatase activity"/>
    <property type="evidence" value="ECO:0007669"/>
    <property type="project" value="UniProtKB-UniRule"/>
</dbReference>
<gene>
    <name evidence="14" type="primary">uppP</name>
    <name evidence="15" type="ORF">FHR90_002828</name>
    <name evidence="16" type="ORF">HUK83_00530</name>
</gene>
<dbReference type="AlphaFoldDB" id="A0A839V6B2"/>
<comment type="catalytic activity">
    <reaction evidence="13 14">
        <text>di-trans,octa-cis-undecaprenyl diphosphate + H2O = di-trans,octa-cis-undecaprenyl phosphate + phosphate + H(+)</text>
        <dbReference type="Rhea" id="RHEA:28094"/>
        <dbReference type="ChEBI" id="CHEBI:15377"/>
        <dbReference type="ChEBI" id="CHEBI:15378"/>
        <dbReference type="ChEBI" id="CHEBI:43474"/>
        <dbReference type="ChEBI" id="CHEBI:58405"/>
        <dbReference type="ChEBI" id="CHEBI:60392"/>
        <dbReference type="EC" id="3.6.1.27"/>
    </reaction>
</comment>
<evidence type="ECO:0000256" key="4">
    <source>
        <dbReference type="ARBA" id="ARBA00021581"/>
    </source>
</evidence>
<evidence type="ECO:0000256" key="6">
    <source>
        <dbReference type="ARBA" id="ARBA00022692"/>
    </source>
</evidence>
<dbReference type="HAMAP" id="MF_01006">
    <property type="entry name" value="Undec_diphosphatase"/>
    <property type="match status" value="1"/>
</dbReference>
<evidence type="ECO:0000313" key="17">
    <source>
        <dbReference type="Proteomes" id="UP000557688"/>
    </source>
</evidence>
<feature type="transmembrane region" description="Helical" evidence="14">
    <location>
        <begin position="259"/>
        <end position="279"/>
    </location>
</feature>
<evidence type="ECO:0000256" key="14">
    <source>
        <dbReference type="HAMAP-Rule" id="MF_01006"/>
    </source>
</evidence>
<keyword evidence="10 14" id="KW-0046">Antibiotic resistance</keyword>
<accession>A0A839V6B2</accession>
<feature type="transmembrane region" description="Helical" evidence="14">
    <location>
        <begin position="43"/>
        <end position="64"/>
    </location>
</feature>
<keyword evidence="8 14" id="KW-1133">Transmembrane helix</keyword>
<dbReference type="Proteomes" id="UP000565205">
    <property type="component" value="Unassembled WGS sequence"/>
</dbReference>
<dbReference type="PANTHER" id="PTHR30622:SF4">
    <property type="entry name" value="UNDECAPRENYL-DIPHOSPHATASE"/>
    <property type="match status" value="1"/>
</dbReference>
<evidence type="ECO:0000256" key="5">
    <source>
        <dbReference type="ARBA" id="ARBA00022475"/>
    </source>
</evidence>
<evidence type="ECO:0000256" key="3">
    <source>
        <dbReference type="ARBA" id="ARBA00012374"/>
    </source>
</evidence>
<dbReference type="GO" id="GO:0046677">
    <property type="term" value="P:response to antibiotic"/>
    <property type="evidence" value="ECO:0007669"/>
    <property type="project" value="UniProtKB-UniRule"/>
</dbReference>
<comment type="miscellaneous">
    <text evidence="14">Bacitracin is thought to be involved in the inhibition of peptidoglycan synthesis by sequestering undecaprenyl diphosphate, thereby reducing the pool of lipid carrier available.</text>
</comment>
<evidence type="ECO:0000313" key="18">
    <source>
        <dbReference type="Proteomes" id="UP000565205"/>
    </source>
</evidence>
<keyword evidence="5 14" id="KW-1003">Cell membrane</keyword>
<evidence type="ECO:0000256" key="7">
    <source>
        <dbReference type="ARBA" id="ARBA00022801"/>
    </source>
</evidence>
<dbReference type="Pfam" id="PF02673">
    <property type="entry name" value="BacA"/>
    <property type="match status" value="1"/>
</dbReference>
<name>A0A839V6B2_9PROT</name>